<keyword evidence="7" id="KW-1185">Reference proteome</keyword>
<dbReference type="Gene3D" id="2.115.10.20">
    <property type="entry name" value="Glycosyl hydrolase domain, family 43"/>
    <property type="match status" value="1"/>
</dbReference>
<evidence type="ECO:0000313" key="6">
    <source>
        <dbReference type="EMBL" id="UYQ94923.1"/>
    </source>
</evidence>
<keyword evidence="3 5" id="KW-0378">Hydrolase</keyword>
<proteinExistence type="inferred from homology"/>
<comment type="pathway">
    <text evidence="1">Glycan metabolism; L-arabinan degradation.</text>
</comment>
<dbReference type="InterPro" id="IPR050727">
    <property type="entry name" value="GH43_arabinanases"/>
</dbReference>
<accession>A0ABY6J5G5</accession>
<reference evidence="6" key="1">
    <citation type="submission" date="2022-10" db="EMBL/GenBank/DDBJ databases">
        <title>Chitinophaga sp. nov., isolated from soil.</title>
        <authorList>
            <person name="Jeon C.O."/>
        </authorList>
    </citation>
    <scope>NUCLEOTIDE SEQUENCE</scope>
    <source>
        <strain evidence="6">R8</strain>
    </source>
</reference>
<dbReference type="Pfam" id="PF04616">
    <property type="entry name" value="Glyco_hydro_43"/>
    <property type="match status" value="1"/>
</dbReference>
<evidence type="ECO:0000256" key="4">
    <source>
        <dbReference type="ARBA" id="ARBA00023295"/>
    </source>
</evidence>
<dbReference type="PANTHER" id="PTHR43301">
    <property type="entry name" value="ARABINAN ENDO-1,5-ALPHA-L-ARABINOSIDASE"/>
    <property type="match status" value="1"/>
</dbReference>
<evidence type="ECO:0000256" key="2">
    <source>
        <dbReference type="ARBA" id="ARBA00009865"/>
    </source>
</evidence>
<dbReference type="RefSeq" id="WP_264282740.1">
    <property type="nucleotide sequence ID" value="NZ_CP107006.1"/>
</dbReference>
<comment type="similarity">
    <text evidence="2 5">Belongs to the glycosyl hydrolase 43 family.</text>
</comment>
<dbReference type="InterPro" id="IPR023296">
    <property type="entry name" value="Glyco_hydro_beta-prop_sf"/>
</dbReference>
<dbReference type="EMBL" id="CP107006">
    <property type="protein sequence ID" value="UYQ94923.1"/>
    <property type="molecule type" value="Genomic_DNA"/>
</dbReference>
<gene>
    <name evidence="6" type="ORF">MKQ68_07430</name>
</gene>
<dbReference type="InterPro" id="IPR006710">
    <property type="entry name" value="Glyco_hydro_43"/>
</dbReference>
<evidence type="ECO:0000256" key="3">
    <source>
        <dbReference type="ARBA" id="ARBA00022801"/>
    </source>
</evidence>
<evidence type="ECO:0000313" key="7">
    <source>
        <dbReference type="Proteomes" id="UP001162741"/>
    </source>
</evidence>
<keyword evidence="4 5" id="KW-0326">Glycosidase</keyword>
<evidence type="ECO:0000256" key="1">
    <source>
        <dbReference type="ARBA" id="ARBA00004834"/>
    </source>
</evidence>
<protein>
    <submittedName>
        <fullName evidence="6">Family 43 glycosylhydrolase</fullName>
    </submittedName>
</protein>
<dbReference type="SUPFAM" id="SSF75005">
    <property type="entry name" value="Arabinanase/levansucrase/invertase"/>
    <property type="match status" value="1"/>
</dbReference>
<dbReference type="PANTHER" id="PTHR43301:SF3">
    <property type="entry name" value="ARABINAN ENDO-1,5-ALPHA-L-ARABINOSIDASE A-RELATED"/>
    <property type="match status" value="1"/>
</dbReference>
<evidence type="ECO:0000256" key="5">
    <source>
        <dbReference type="RuleBase" id="RU361187"/>
    </source>
</evidence>
<name>A0ABY6J5G5_9BACT</name>
<organism evidence="6 7">
    <name type="scientific">Chitinophaga horti</name>
    <dbReference type="NCBI Taxonomy" id="2920382"/>
    <lineage>
        <taxon>Bacteria</taxon>
        <taxon>Pseudomonadati</taxon>
        <taxon>Bacteroidota</taxon>
        <taxon>Chitinophagia</taxon>
        <taxon>Chitinophagales</taxon>
        <taxon>Chitinophagaceae</taxon>
        <taxon>Chitinophaga</taxon>
    </lineage>
</organism>
<sequence>MFGNRKSFCDGTHSRKFTISQVNPAIAQESAGREIFRVLLLHGAWLCSNKIAKIPYLDRMFRYLLLLCLPLSLCAQRPSVHDPVMIRQDSTYYLFATGRGIAVWSSTDRQTWKRGKPVFDKAPEWAVQAVPGYNGHTWAPDIQYHKGVYYLFYSVSTFGKNGSCIGLATNTSLQAGSPWKDHGKVIQSTPGQDDWNAIDPNLIFDEKDRPWLSFGSFWSGLKITQLNDTLTAPVGKLYSIASRQTSNKAIEAPFIFKKDGYYYLFASTDFCCRGVNSTYKMIVGRARQLSGPYLDKDGKDLQQGGGTLLLEGNADWHGVGHNSVYTFDGKDYLVFHGYDAHDNGRSKLRMEVLSWWDGWPRIEK</sequence>
<dbReference type="Proteomes" id="UP001162741">
    <property type="component" value="Chromosome"/>
</dbReference>